<dbReference type="OrthoDB" id="10342328at2759"/>
<gene>
    <name evidence="2" type="ORF">MGAL_10B050191</name>
</gene>
<comment type="caution">
    <text evidence="2">The sequence shown here is derived from an EMBL/GenBank/DDBJ whole genome shotgun (WGS) entry which is preliminary data.</text>
</comment>
<dbReference type="Proteomes" id="UP000596742">
    <property type="component" value="Unassembled WGS sequence"/>
</dbReference>
<evidence type="ECO:0000313" key="2">
    <source>
        <dbReference type="EMBL" id="VDI76467.1"/>
    </source>
</evidence>
<dbReference type="EMBL" id="UYJE01009754">
    <property type="protein sequence ID" value="VDI76467.1"/>
    <property type="molecule type" value="Genomic_DNA"/>
</dbReference>
<proteinExistence type="predicted"/>
<keyword evidence="1" id="KW-0472">Membrane</keyword>
<keyword evidence="1" id="KW-0812">Transmembrane</keyword>
<organism evidence="2 3">
    <name type="scientific">Mytilus galloprovincialis</name>
    <name type="common">Mediterranean mussel</name>
    <dbReference type="NCBI Taxonomy" id="29158"/>
    <lineage>
        <taxon>Eukaryota</taxon>
        <taxon>Metazoa</taxon>
        <taxon>Spiralia</taxon>
        <taxon>Lophotrochozoa</taxon>
        <taxon>Mollusca</taxon>
        <taxon>Bivalvia</taxon>
        <taxon>Autobranchia</taxon>
        <taxon>Pteriomorphia</taxon>
        <taxon>Mytilida</taxon>
        <taxon>Mytiloidea</taxon>
        <taxon>Mytilidae</taxon>
        <taxon>Mytilinae</taxon>
        <taxon>Mytilus</taxon>
    </lineage>
</organism>
<feature type="transmembrane region" description="Helical" evidence="1">
    <location>
        <begin position="119"/>
        <end position="146"/>
    </location>
</feature>
<reference evidence="2" key="1">
    <citation type="submission" date="2018-11" db="EMBL/GenBank/DDBJ databases">
        <authorList>
            <person name="Alioto T."/>
            <person name="Alioto T."/>
        </authorList>
    </citation>
    <scope>NUCLEOTIDE SEQUENCE</scope>
</reference>
<name>A0A8B6HBK2_MYTGA</name>
<keyword evidence="1" id="KW-1133">Transmembrane helix</keyword>
<feature type="transmembrane region" description="Helical" evidence="1">
    <location>
        <begin position="89"/>
        <end position="107"/>
    </location>
</feature>
<protein>
    <submittedName>
        <fullName evidence="2">Uncharacterized protein</fullName>
    </submittedName>
</protein>
<feature type="transmembrane region" description="Helical" evidence="1">
    <location>
        <begin position="16"/>
        <end position="34"/>
    </location>
</feature>
<sequence>MSDSMTFHSAAKFFELFQVICVVITLGGGILILLDKAIKSLFSKYDNQTTSKTLFISLFIGFLHQIFLTLNWVWKTSNLCSLDIFIKDMYSLPVVCFGLTFTGLTISESSILRSTARKFIYATYVSTTILLVIGMRTIFNLCYYGYNFELTFGSCDMSFETSLHNQINITMSSFLCAYSSPVSCYILEYTLIYVPSTAILFNNIRDALEIFKQNWQSNFGTIQENEKHDTDDMTQKCILIFFLLVIWIIRPVSWILNLCYSFTSEDLIPSMTILILYIFLLCRLSQRIVLPSSKNEKSSATYTPLKYTQTQLQ</sequence>
<keyword evidence="3" id="KW-1185">Reference proteome</keyword>
<evidence type="ECO:0000313" key="3">
    <source>
        <dbReference type="Proteomes" id="UP000596742"/>
    </source>
</evidence>
<accession>A0A8B6HBK2</accession>
<feature type="transmembrane region" description="Helical" evidence="1">
    <location>
        <begin position="54"/>
        <end position="74"/>
    </location>
</feature>
<feature type="transmembrane region" description="Helical" evidence="1">
    <location>
        <begin position="267"/>
        <end position="284"/>
    </location>
</feature>
<evidence type="ECO:0000256" key="1">
    <source>
        <dbReference type="SAM" id="Phobius"/>
    </source>
</evidence>
<dbReference type="AlphaFoldDB" id="A0A8B6HBK2"/>
<feature type="transmembrane region" description="Helical" evidence="1">
    <location>
        <begin position="237"/>
        <end position="255"/>
    </location>
</feature>